<sequence>MSVSTIAAASLSVKPLSDALGADVEGVDLARLDDATFAHIARAWADYLVLRFRAQRLSDIDLMAFSRRFGALDRVPIRANDVMDIGDPRIAIDASAREYVTIISNVKIGGMAIGGLGNYESSWHTDMSYNETPPSASLLYGIEVPPSGGDTSFCNMYLAYDTLDAATRERIANLTCIHDASRNSSGELRRGFADHDDPAKTVGARHPLVRRHPVTKRACLFLGRRRNAFIPELPPDESERLLDRLWKHATQDRFTWTQQWQQHDLVIWDNRCAMHRRDGFDDRYARVMHRTQVVGTKPERFG</sequence>
<dbReference type="AlphaFoldDB" id="A0A7X1NIC9"/>
<organism evidence="7 8">
    <name type="scientific">Paraburkholderia franconis</name>
    <dbReference type="NCBI Taxonomy" id="2654983"/>
    <lineage>
        <taxon>Bacteria</taxon>
        <taxon>Pseudomonadati</taxon>
        <taxon>Pseudomonadota</taxon>
        <taxon>Betaproteobacteria</taxon>
        <taxon>Burkholderiales</taxon>
        <taxon>Burkholderiaceae</taxon>
        <taxon>Paraburkholderia</taxon>
    </lineage>
</organism>
<keyword evidence="8" id="KW-1185">Reference proteome</keyword>
<dbReference type="GO" id="GO:0005737">
    <property type="term" value="C:cytoplasm"/>
    <property type="evidence" value="ECO:0007669"/>
    <property type="project" value="TreeGrafter"/>
</dbReference>
<keyword evidence="2" id="KW-0479">Metal-binding</keyword>
<gene>
    <name evidence="7" type="ORF">GCT13_38385</name>
</gene>
<evidence type="ECO:0000313" key="8">
    <source>
        <dbReference type="Proteomes" id="UP000484381"/>
    </source>
</evidence>
<proteinExistence type="inferred from homology"/>
<dbReference type="InterPro" id="IPR051323">
    <property type="entry name" value="AtsK-like"/>
</dbReference>
<accession>A0A7X1NIC9</accession>
<dbReference type="InterPro" id="IPR003819">
    <property type="entry name" value="TauD/TfdA-like"/>
</dbReference>
<name>A0A7X1NIC9_9BURK</name>
<dbReference type="EMBL" id="WHNP01000069">
    <property type="protein sequence ID" value="MPW22533.1"/>
    <property type="molecule type" value="Genomic_DNA"/>
</dbReference>
<evidence type="ECO:0000313" key="7">
    <source>
        <dbReference type="EMBL" id="MPW22533.1"/>
    </source>
</evidence>
<comment type="caution">
    <text evidence="7">The sequence shown here is derived from an EMBL/GenBank/DDBJ whole genome shotgun (WGS) entry which is preliminary data.</text>
</comment>
<keyword evidence="3 7" id="KW-0223">Dioxygenase</keyword>
<dbReference type="Pfam" id="PF02668">
    <property type="entry name" value="TauD"/>
    <property type="match status" value="1"/>
</dbReference>
<reference evidence="7 8" key="1">
    <citation type="submission" date="2019-10" db="EMBL/GenBank/DDBJ databases">
        <title>Paraburkholderia sp. isolated from nodules of Mimosa pudica from Brazilian Atlantic Forest soils.</title>
        <authorList>
            <person name="Paulitsch F."/>
            <person name="Hungria M."/>
            <person name="Dall'Agnol R."/>
        </authorList>
    </citation>
    <scope>NUCLEOTIDE SEQUENCE [LARGE SCALE GENOMIC DNA]</scope>
    <source>
        <strain evidence="7 8">CNPSo 3157</strain>
    </source>
</reference>
<evidence type="ECO:0000256" key="4">
    <source>
        <dbReference type="ARBA" id="ARBA00023002"/>
    </source>
</evidence>
<dbReference type="InterPro" id="IPR042098">
    <property type="entry name" value="TauD-like_sf"/>
</dbReference>
<evidence type="ECO:0000256" key="2">
    <source>
        <dbReference type="ARBA" id="ARBA00022723"/>
    </source>
</evidence>
<evidence type="ECO:0000256" key="1">
    <source>
        <dbReference type="ARBA" id="ARBA00005896"/>
    </source>
</evidence>
<evidence type="ECO:0000256" key="3">
    <source>
        <dbReference type="ARBA" id="ARBA00022964"/>
    </source>
</evidence>
<keyword evidence="4" id="KW-0560">Oxidoreductase</keyword>
<dbReference type="PANTHER" id="PTHR30468:SF1">
    <property type="entry name" value="ALPHA-KETOGLUTARATE-DEPENDENT SULFONATE DIOXYGENASE"/>
    <property type="match status" value="1"/>
</dbReference>
<protein>
    <submittedName>
        <fullName evidence="7">TauD/TfdA family dioxygenase</fullName>
    </submittedName>
</protein>
<dbReference type="GO" id="GO:0006790">
    <property type="term" value="P:sulfur compound metabolic process"/>
    <property type="evidence" value="ECO:0007669"/>
    <property type="project" value="TreeGrafter"/>
</dbReference>
<dbReference type="RefSeq" id="WP_152767170.1">
    <property type="nucleotide sequence ID" value="NZ_WHNP01000069.1"/>
</dbReference>
<dbReference type="PANTHER" id="PTHR30468">
    <property type="entry name" value="ALPHA-KETOGLUTARATE-DEPENDENT SULFONATE DIOXYGENASE"/>
    <property type="match status" value="1"/>
</dbReference>
<evidence type="ECO:0000256" key="5">
    <source>
        <dbReference type="ARBA" id="ARBA00023004"/>
    </source>
</evidence>
<keyword evidence="5" id="KW-0408">Iron</keyword>
<dbReference type="GO" id="GO:0000908">
    <property type="term" value="F:taurine dioxygenase activity"/>
    <property type="evidence" value="ECO:0007669"/>
    <property type="project" value="TreeGrafter"/>
</dbReference>
<comment type="similarity">
    <text evidence="1">Belongs to the TfdA dioxygenase family.</text>
</comment>
<dbReference type="SUPFAM" id="SSF51197">
    <property type="entry name" value="Clavaminate synthase-like"/>
    <property type="match status" value="1"/>
</dbReference>
<feature type="domain" description="TauD/TfdA-like" evidence="6">
    <location>
        <begin position="13"/>
        <end position="291"/>
    </location>
</feature>
<dbReference type="Proteomes" id="UP000484381">
    <property type="component" value="Unassembled WGS sequence"/>
</dbReference>
<dbReference type="GO" id="GO:0046872">
    <property type="term" value="F:metal ion binding"/>
    <property type="evidence" value="ECO:0007669"/>
    <property type="project" value="UniProtKB-KW"/>
</dbReference>
<evidence type="ECO:0000259" key="6">
    <source>
        <dbReference type="Pfam" id="PF02668"/>
    </source>
</evidence>
<dbReference type="Gene3D" id="3.60.130.10">
    <property type="entry name" value="Clavaminate synthase-like"/>
    <property type="match status" value="1"/>
</dbReference>